<feature type="compositionally biased region" description="Low complexity" evidence="2">
    <location>
        <begin position="39"/>
        <end position="60"/>
    </location>
</feature>
<keyword evidence="1" id="KW-0175">Coiled coil</keyword>
<dbReference type="AlphaFoldDB" id="A0A4Z1EX52"/>
<accession>A0A4Z1EX52</accession>
<feature type="compositionally biased region" description="Basic and acidic residues" evidence="2">
    <location>
        <begin position="87"/>
        <end position="101"/>
    </location>
</feature>
<feature type="region of interest" description="Disordered" evidence="2">
    <location>
        <begin position="515"/>
        <end position="692"/>
    </location>
</feature>
<organism evidence="3 4">
    <name type="scientific">Botrytis tulipae</name>
    <dbReference type="NCBI Taxonomy" id="87230"/>
    <lineage>
        <taxon>Eukaryota</taxon>
        <taxon>Fungi</taxon>
        <taxon>Dikarya</taxon>
        <taxon>Ascomycota</taxon>
        <taxon>Pezizomycotina</taxon>
        <taxon>Leotiomycetes</taxon>
        <taxon>Helotiales</taxon>
        <taxon>Sclerotiniaceae</taxon>
        <taxon>Botrytis</taxon>
    </lineage>
</organism>
<dbReference type="OrthoDB" id="3554924at2759"/>
<feature type="region of interest" description="Disordered" evidence="2">
    <location>
        <begin position="1"/>
        <end position="116"/>
    </location>
</feature>
<sequence>MPAITRSKSPCKKASADQNRASSAADTSKDVAPVANKKAPANEALAGANNALSDATAPALAPLPPSKRKRSPKTLSGDEGVGAKPSEPLKRTRVEKSDTSRSHPTSGQPDLAATTYPQVERVILGLEVTPVFGAIGGAPKEGLDAAASTPTSSPKSVETTAAAPVLDGEENGAMAKAPISAVTVAAGQADDETALEQHSTHPAADPADPLTANEAEAHLPAATQGCSSSDHGVAKEELGAPKIGCKCDKLAAKNQKIAQLRANLREIHADLLESEADVDKAKAVFQKEYEAAVKETNAIEIMEERAQEENSRLRERVERLLESNHELRSDRNRFSAQIRDLSQLYDSLKTEKEQLSQKNGELMEDVKKFHNALDVFNTQAPLLTSDQEELKRTRNLLKAATVKVAEYEGEHQDAERFFAARKVVKSIEPVDPDQGGMSHDNHNREEQAQENRSRDFRTPTPDNNGGMKGDQQSHSASGLVGFREPPRWECRHDRGYDGNTCAHCGDHVLAEGHPEFDRDRSVSPSNGSLFDSSDEEEHNHDSASYEPAEPVITTQDGSQQVGSPDLRGNDNYEDNDEEDGSLYGASPVLPGNGDEENDEEDGSQYGGSPVLADYEYYESQDQQDHQEPPHPAAEVEKTTAAPSDSLTSYSPSPSSSRKRKESPVSASSLAKKVKLTETDFTGPSSAAAPDKASFFKPAHPGWGSPSVLSPQVAVTAPAPSTPSSASERTTAAPLFPTVITRSGAAVQFGAATTFGAFGAARSSVRFGTTNSFGVPAFTASPKVDDAKDKPADEKNFIGLNTPRNFDAKDFPQETLPPNLFFDTLILLDIDLLSVHALVHFLHHKDFGDIKPRIIDAFSICAANEGHYAFIHINSFSDTPPPPGFFIKPLSAFISRMSTPSSHPSAGTVVRVTD</sequence>
<name>A0A4Z1EX52_9HELO</name>
<proteinExistence type="predicted"/>
<gene>
    <name evidence="3" type="ORF">BTUL_0070g00260</name>
</gene>
<feature type="coiled-coil region" evidence="1">
    <location>
        <begin position="250"/>
        <end position="365"/>
    </location>
</feature>
<feature type="compositionally biased region" description="Polar residues" evidence="2">
    <location>
        <begin position="552"/>
        <end position="562"/>
    </location>
</feature>
<feature type="compositionally biased region" description="Low complexity" evidence="2">
    <location>
        <begin position="642"/>
        <end position="655"/>
    </location>
</feature>
<comment type="caution">
    <text evidence="3">The sequence shown here is derived from an EMBL/GenBank/DDBJ whole genome shotgun (WGS) entry which is preliminary data.</text>
</comment>
<dbReference type="EMBL" id="PQXH01000070">
    <property type="protein sequence ID" value="TGO13397.1"/>
    <property type="molecule type" value="Genomic_DNA"/>
</dbReference>
<feature type="region of interest" description="Disordered" evidence="2">
    <location>
        <begin position="428"/>
        <end position="482"/>
    </location>
</feature>
<reference evidence="3 4" key="1">
    <citation type="submission" date="2017-12" db="EMBL/GenBank/DDBJ databases">
        <title>Comparative genomics of Botrytis spp.</title>
        <authorList>
            <person name="Valero-Jimenez C.A."/>
            <person name="Tapia P."/>
            <person name="Veloso J."/>
            <person name="Silva-Moreno E."/>
            <person name="Staats M."/>
            <person name="Valdes J.H."/>
            <person name="Van Kan J.A.L."/>
        </authorList>
    </citation>
    <scope>NUCLEOTIDE SEQUENCE [LARGE SCALE GENOMIC DNA]</scope>
    <source>
        <strain evidence="3 4">Bt9001</strain>
    </source>
</reference>
<feature type="compositionally biased region" description="Basic and acidic residues" evidence="2">
    <location>
        <begin position="439"/>
        <end position="457"/>
    </location>
</feature>
<feature type="compositionally biased region" description="Acidic residues" evidence="2">
    <location>
        <begin position="571"/>
        <end position="580"/>
    </location>
</feature>
<evidence type="ECO:0000313" key="3">
    <source>
        <dbReference type="EMBL" id="TGO13397.1"/>
    </source>
</evidence>
<protein>
    <submittedName>
        <fullName evidence="3">Uncharacterized protein</fullName>
    </submittedName>
</protein>
<evidence type="ECO:0000313" key="4">
    <source>
        <dbReference type="Proteomes" id="UP000297777"/>
    </source>
</evidence>
<evidence type="ECO:0000256" key="1">
    <source>
        <dbReference type="SAM" id="Coils"/>
    </source>
</evidence>
<feature type="region of interest" description="Disordered" evidence="2">
    <location>
        <begin position="184"/>
        <end position="209"/>
    </location>
</feature>
<feature type="compositionally biased region" description="Polar residues" evidence="2">
    <location>
        <begin position="522"/>
        <end position="531"/>
    </location>
</feature>
<dbReference type="Proteomes" id="UP000297777">
    <property type="component" value="Unassembled WGS sequence"/>
</dbReference>
<feature type="compositionally biased region" description="Polar residues" evidence="2">
    <location>
        <begin position="16"/>
        <end position="26"/>
    </location>
</feature>
<evidence type="ECO:0000256" key="2">
    <source>
        <dbReference type="SAM" id="MobiDB-lite"/>
    </source>
</evidence>
<feature type="compositionally biased region" description="Basic and acidic residues" evidence="2">
    <location>
        <begin position="622"/>
        <end position="637"/>
    </location>
</feature>
<feature type="compositionally biased region" description="Acidic residues" evidence="2">
    <location>
        <begin position="593"/>
        <end position="602"/>
    </location>
</feature>
<keyword evidence="4" id="KW-1185">Reference proteome</keyword>